<dbReference type="GO" id="GO:0006878">
    <property type="term" value="P:intracellular copper ion homeostasis"/>
    <property type="evidence" value="ECO:0007669"/>
    <property type="project" value="InterPro"/>
</dbReference>
<dbReference type="AlphaFoldDB" id="C0QT33"/>
<dbReference type="KEGG" id="pmx:PERMA_0050"/>
<dbReference type="GO" id="GO:0005507">
    <property type="term" value="F:copper ion binding"/>
    <property type="evidence" value="ECO:0007669"/>
    <property type="project" value="InterPro"/>
</dbReference>
<dbReference type="Proteomes" id="UP000001366">
    <property type="component" value="Chromosome"/>
</dbReference>
<gene>
    <name evidence="2" type="ordered locus">PERMA_0050</name>
</gene>
<evidence type="ECO:0000313" key="2">
    <source>
        <dbReference type="EMBL" id="ACO04622.1"/>
    </source>
</evidence>
<proteinExistence type="predicted"/>
<evidence type="ECO:0000256" key="1">
    <source>
        <dbReference type="SAM" id="SignalP"/>
    </source>
</evidence>
<dbReference type="GO" id="GO:0009279">
    <property type="term" value="C:cell outer membrane"/>
    <property type="evidence" value="ECO:0007669"/>
    <property type="project" value="InterPro"/>
</dbReference>
<organism evidence="2 3">
    <name type="scientific">Persephonella marina (strain DSM 14350 / EX-H1)</name>
    <dbReference type="NCBI Taxonomy" id="123214"/>
    <lineage>
        <taxon>Bacteria</taxon>
        <taxon>Pseudomonadati</taxon>
        <taxon>Aquificota</taxon>
        <taxon>Aquificia</taxon>
        <taxon>Aquificales</taxon>
        <taxon>Hydrogenothermaceae</taxon>
        <taxon>Persephonella</taxon>
    </lineage>
</organism>
<feature type="signal peptide" evidence="1">
    <location>
        <begin position="1"/>
        <end position="21"/>
    </location>
</feature>
<sequence length="243" mass="28616">MFKRLLISIGLISFLYGVSNAEPSEDCDFYPVKKMKPLYYGQILFDRLEYDDSKRLNYEVTSWYGGDYQRFWIEVEGENNFEKEEGDLERLDVLYGKLFSPFWDIRAGVGYRSSYGDGTKDRKSFVVGLKGLAPYWFEVDTNMRFTTEGELYGDVEAEYDLLFTQRLVFQPRIDTTFSFSDIPEIGVYNGINNINLSFRLRYELKREFAPYIGFSYNSFFGDIKDRNGKDHDLTAFFGVRVWF</sequence>
<dbReference type="eggNOG" id="COG3667">
    <property type="taxonomic scope" value="Bacteria"/>
</dbReference>
<dbReference type="RefSeq" id="WP_012676859.1">
    <property type="nucleotide sequence ID" value="NC_012440.1"/>
</dbReference>
<protein>
    <submittedName>
        <fullName evidence="2">Copper resistance protein B</fullName>
    </submittedName>
</protein>
<dbReference type="OrthoDB" id="9778934at2"/>
<accession>C0QT33</accession>
<dbReference type="STRING" id="123214.PERMA_0050"/>
<dbReference type="InterPro" id="IPR007939">
    <property type="entry name" value="Cu-R_B_prcur"/>
</dbReference>
<feature type="chain" id="PRO_5002902538" evidence="1">
    <location>
        <begin position="22"/>
        <end position="243"/>
    </location>
</feature>
<dbReference type="HOGENOM" id="CLU_042913_1_0_0"/>
<dbReference type="Pfam" id="PF05275">
    <property type="entry name" value="CopB"/>
    <property type="match status" value="1"/>
</dbReference>
<dbReference type="EMBL" id="CP001230">
    <property type="protein sequence ID" value="ACO04622.1"/>
    <property type="molecule type" value="Genomic_DNA"/>
</dbReference>
<keyword evidence="3" id="KW-1185">Reference proteome</keyword>
<name>C0QT33_PERMH</name>
<keyword evidence="1" id="KW-0732">Signal</keyword>
<reference evidence="2 3" key="1">
    <citation type="journal article" date="2009" name="J. Bacteriol.">
        <title>Complete and draft genome sequences of six members of the Aquificales.</title>
        <authorList>
            <person name="Reysenbach A.L."/>
            <person name="Hamamura N."/>
            <person name="Podar M."/>
            <person name="Griffiths E."/>
            <person name="Ferreira S."/>
            <person name="Hochstein R."/>
            <person name="Heidelberg J."/>
            <person name="Johnson J."/>
            <person name="Mead D."/>
            <person name="Pohorille A."/>
            <person name="Sarmiento M."/>
            <person name="Schweighofer K."/>
            <person name="Seshadri R."/>
            <person name="Voytek M.A."/>
        </authorList>
    </citation>
    <scope>NUCLEOTIDE SEQUENCE [LARGE SCALE GENOMIC DNA]</scope>
    <source>
        <strain evidence="3">DSM 14350 / EX-H1</strain>
    </source>
</reference>
<evidence type="ECO:0000313" key="3">
    <source>
        <dbReference type="Proteomes" id="UP000001366"/>
    </source>
</evidence>
<dbReference type="PaxDb" id="123214-PERMA_0050"/>